<keyword evidence="2" id="KW-1185">Reference proteome</keyword>
<name>A0A559K6Z4_9BACL</name>
<proteinExistence type="predicted"/>
<dbReference type="EMBL" id="VNJI01000030">
    <property type="protein sequence ID" value="TVY07887.1"/>
    <property type="molecule type" value="Genomic_DNA"/>
</dbReference>
<reference evidence="1 2" key="1">
    <citation type="submission" date="2019-07" db="EMBL/GenBank/DDBJ databases">
        <authorList>
            <person name="Kim J."/>
        </authorList>
    </citation>
    <scope>NUCLEOTIDE SEQUENCE [LARGE SCALE GENOMIC DNA]</scope>
    <source>
        <strain evidence="1 2">JC52</strain>
    </source>
</reference>
<dbReference type="Pfam" id="PF19668">
    <property type="entry name" value="DUF6171"/>
    <property type="match status" value="1"/>
</dbReference>
<protein>
    <submittedName>
        <fullName evidence="1">Uncharacterized protein</fullName>
    </submittedName>
</protein>
<gene>
    <name evidence="1" type="ORF">FPZ49_21515</name>
</gene>
<evidence type="ECO:0000313" key="1">
    <source>
        <dbReference type="EMBL" id="TVY07887.1"/>
    </source>
</evidence>
<dbReference type="Proteomes" id="UP000317036">
    <property type="component" value="Unassembled WGS sequence"/>
</dbReference>
<evidence type="ECO:0000313" key="2">
    <source>
        <dbReference type="Proteomes" id="UP000317036"/>
    </source>
</evidence>
<dbReference type="AlphaFoldDB" id="A0A559K6Z4"/>
<organism evidence="1 2">
    <name type="scientific">Paenibacillus cremeus</name>
    <dbReference type="NCBI Taxonomy" id="2163881"/>
    <lineage>
        <taxon>Bacteria</taxon>
        <taxon>Bacillati</taxon>
        <taxon>Bacillota</taxon>
        <taxon>Bacilli</taxon>
        <taxon>Bacillales</taxon>
        <taxon>Paenibacillaceae</taxon>
        <taxon>Paenibacillus</taxon>
    </lineage>
</organism>
<sequence length="87" mass="9684">MSKQGPCKGCSESIEVSPEKVEAMLQMLISSRNVELADEETSAKRLDQCLSCTGYVYGGTCKYCGCLVQIRTKIKDRVCPYPLTPKW</sequence>
<dbReference type="OrthoDB" id="7061841at2"/>
<dbReference type="InterPro" id="IPR046169">
    <property type="entry name" value="DUF6171"/>
</dbReference>
<comment type="caution">
    <text evidence="1">The sequence shown here is derived from an EMBL/GenBank/DDBJ whole genome shotgun (WGS) entry which is preliminary data.</text>
</comment>
<accession>A0A559K6Z4</accession>